<accession>A0ABV8SZC0</accession>
<dbReference type="Pfam" id="PF13290">
    <property type="entry name" value="CHB_HEX_C_1"/>
    <property type="match status" value="1"/>
</dbReference>
<gene>
    <name evidence="2" type="ORF">ACFPN2_22230</name>
</gene>
<keyword evidence="3" id="KW-1185">Reference proteome</keyword>
<feature type="domain" description="GH29D-like beta-sandwich" evidence="1">
    <location>
        <begin position="334"/>
        <end position="396"/>
    </location>
</feature>
<evidence type="ECO:0000313" key="2">
    <source>
        <dbReference type="EMBL" id="MFC4311819.1"/>
    </source>
</evidence>
<dbReference type="Proteomes" id="UP001595904">
    <property type="component" value="Unassembled WGS sequence"/>
</dbReference>
<organism evidence="2 3">
    <name type="scientific">Steroidobacter flavus</name>
    <dbReference type="NCBI Taxonomy" id="1842136"/>
    <lineage>
        <taxon>Bacteria</taxon>
        <taxon>Pseudomonadati</taxon>
        <taxon>Pseudomonadota</taxon>
        <taxon>Gammaproteobacteria</taxon>
        <taxon>Steroidobacterales</taxon>
        <taxon>Steroidobacteraceae</taxon>
        <taxon>Steroidobacter</taxon>
    </lineage>
</organism>
<dbReference type="InterPro" id="IPR036280">
    <property type="entry name" value="Multihaem_cyt_sf"/>
</dbReference>
<evidence type="ECO:0000259" key="1">
    <source>
        <dbReference type="Pfam" id="PF13290"/>
    </source>
</evidence>
<proteinExistence type="predicted"/>
<evidence type="ECO:0000313" key="3">
    <source>
        <dbReference type="Proteomes" id="UP001595904"/>
    </source>
</evidence>
<name>A0ABV8SZC0_9GAMM</name>
<reference evidence="3" key="1">
    <citation type="journal article" date="2019" name="Int. J. Syst. Evol. Microbiol.">
        <title>The Global Catalogue of Microorganisms (GCM) 10K type strain sequencing project: providing services to taxonomists for standard genome sequencing and annotation.</title>
        <authorList>
            <consortium name="The Broad Institute Genomics Platform"/>
            <consortium name="The Broad Institute Genome Sequencing Center for Infectious Disease"/>
            <person name="Wu L."/>
            <person name="Ma J."/>
        </authorList>
    </citation>
    <scope>NUCLEOTIDE SEQUENCE [LARGE SCALE GENOMIC DNA]</scope>
    <source>
        <strain evidence="3">CGMCC 1.10759</strain>
    </source>
</reference>
<dbReference type="InterPro" id="IPR059177">
    <property type="entry name" value="GH29D-like_dom"/>
</dbReference>
<dbReference type="SUPFAM" id="SSF48695">
    <property type="entry name" value="Multiheme cytochromes"/>
    <property type="match status" value="1"/>
</dbReference>
<dbReference type="EMBL" id="JBHSDU010000010">
    <property type="protein sequence ID" value="MFC4311819.1"/>
    <property type="molecule type" value="Genomic_DNA"/>
</dbReference>
<sequence length="407" mass="45261">MPDRASGNIPPVLSRTGVFAELGQLEPAKTLLPYDLVVAFWSDGALKTRFVALPEGKVGFSSSGDWTFPPGTVFVKTFELPTDAAQPRLRRRLETRLLVFDRAGGVYGVTYKWRSDLSDADLVPAEGLHEDITIRDATGTHVQSWYYPSRKDCLECHNSHTSGALGPKTRQMNRDVRYPDGASENQLRRWNRLGLFEASLNEPDIASFPTLARSDDTTRSLEDRARSWLDANCANCHRPGATVANFDARYETPLSEQQLIDGPVLIDQNVDRARVISPHDPWRSVALMRIDTNDEIRMPPLARNIIDTRGVNLMRQWIESLPGRDVLSPPSISPSGGTFEHPVSVTLASDEPGAEIRYTLDGSVPGPKDARYDGPIRIDGPAVVRARAYKEGFTRSIIAQQVYLIRP</sequence>
<dbReference type="RefSeq" id="WP_380600687.1">
    <property type="nucleotide sequence ID" value="NZ_JBHSDU010000010.1"/>
</dbReference>
<comment type="caution">
    <text evidence="2">The sequence shown here is derived from an EMBL/GenBank/DDBJ whole genome shotgun (WGS) entry which is preliminary data.</text>
</comment>
<protein>
    <submittedName>
        <fullName evidence="2">Chitobiase/beta-hexosaminidase C-terminal domain-containing protein</fullName>
    </submittedName>
</protein>